<gene>
    <name evidence="1" type="ORF">METZ01_LOCUS411752</name>
</gene>
<evidence type="ECO:0000313" key="1">
    <source>
        <dbReference type="EMBL" id="SVD58898.1"/>
    </source>
</evidence>
<feature type="non-terminal residue" evidence="1">
    <location>
        <position position="35"/>
    </location>
</feature>
<dbReference type="AlphaFoldDB" id="A0A382WL98"/>
<organism evidence="1">
    <name type="scientific">marine metagenome</name>
    <dbReference type="NCBI Taxonomy" id="408172"/>
    <lineage>
        <taxon>unclassified sequences</taxon>
        <taxon>metagenomes</taxon>
        <taxon>ecological metagenomes</taxon>
    </lineage>
</organism>
<accession>A0A382WL98</accession>
<dbReference type="EMBL" id="UINC01160317">
    <property type="protein sequence ID" value="SVD58898.1"/>
    <property type="molecule type" value="Genomic_DNA"/>
</dbReference>
<name>A0A382WL98_9ZZZZ</name>
<proteinExistence type="predicted"/>
<protein>
    <submittedName>
        <fullName evidence="1">Uncharacterized protein</fullName>
    </submittedName>
</protein>
<reference evidence="1" key="1">
    <citation type="submission" date="2018-05" db="EMBL/GenBank/DDBJ databases">
        <authorList>
            <person name="Lanie J.A."/>
            <person name="Ng W.-L."/>
            <person name="Kazmierczak K.M."/>
            <person name="Andrzejewski T.M."/>
            <person name="Davidsen T.M."/>
            <person name="Wayne K.J."/>
            <person name="Tettelin H."/>
            <person name="Glass J.I."/>
            <person name="Rusch D."/>
            <person name="Podicherti R."/>
            <person name="Tsui H.-C.T."/>
            <person name="Winkler M.E."/>
        </authorList>
    </citation>
    <scope>NUCLEOTIDE SEQUENCE</scope>
</reference>
<sequence>MKYAYLNEIDFSMAGNFRLTNNVSIQSHNKMGLSS</sequence>